<accession>A0A371HM72</accession>
<keyword evidence="2" id="KW-1185">Reference proteome</keyword>
<protein>
    <submittedName>
        <fullName evidence="1">Uncharacterized protein</fullName>
    </submittedName>
</protein>
<gene>
    <name evidence="1" type="ORF">CR513_12487</name>
</gene>
<dbReference type="OrthoDB" id="1740536at2759"/>
<dbReference type="AlphaFoldDB" id="A0A371HM72"/>
<dbReference type="Proteomes" id="UP000257109">
    <property type="component" value="Unassembled WGS sequence"/>
</dbReference>
<reference evidence="1" key="1">
    <citation type="submission" date="2018-05" db="EMBL/GenBank/DDBJ databases">
        <title>Draft genome of Mucuna pruriens seed.</title>
        <authorList>
            <person name="Nnadi N.E."/>
            <person name="Vos R."/>
            <person name="Hasami M.H."/>
            <person name="Devisetty U.K."/>
            <person name="Aguiy J.C."/>
        </authorList>
    </citation>
    <scope>NUCLEOTIDE SEQUENCE [LARGE SCALE GENOMIC DNA]</scope>
    <source>
        <strain evidence="1">JCA_2017</strain>
    </source>
</reference>
<dbReference type="EMBL" id="QJKJ01002190">
    <property type="protein sequence ID" value="RDY03869.1"/>
    <property type="molecule type" value="Genomic_DNA"/>
</dbReference>
<comment type="caution">
    <text evidence="1">The sequence shown here is derived from an EMBL/GenBank/DDBJ whole genome shotgun (WGS) entry which is preliminary data.</text>
</comment>
<evidence type="ECO:0000313" key="1">
    <source>
        <dbReference type="EMBL" id="RDY03869.1"/>
    </source>
</evidence>
<feature type="non-terminal residue" evidence="1">
    <location>
        <position position="1"/>
    </location>
</feature>
<evidence type="ECO:0000313" key="2">
    <source>
        <dbReference type="Proteomes" id="UP000257109"/>
    </source>
</evidence>
<proteinExistence type="predicted"/>
<organism evidence="1 2">
    <name type="scientific">Mucuna pruriens</name>
    <name type="common">Velvet bean</name>
    <name type="synonym">Dolichos pruriens</name>
    <dbReference type="NCBI Taxonomy" id="157652"/>
    <lineage>
        <taxon>Eukaryota</taxon>
        <taxon>Viridiplantae</taxon>
        <taxon>Streptophyta</taxon>
        <taxon>Embryophyta</taxon>
        <taxon>Tracheophyta</taxon>
        <taxon>Spermatophyta</taxon>
        <taxon>Magnoliopsida</taxon>
        <taxon>eudicotyledons</taxon>
        <taxon>Gunneridae</taxon>
        <taxon>Pentapetalae</taxon>
        <taxon>rosids</taxon>
        <taxon>fabids</taxon>
        <taxon>Fabales</taxon>
        <taxon>Fabaceae</taxon>
        <taxon>Papilionoideae</taxon>
        <taxon>50 kb inversion clade</taxon>
        <taxon>NPAAA clade</taxon>
        <taxon>indigoferoid/millettioid clade</taxon>
        <taxon>Phaseoleae</taxon>
        <taxon>Mucuna</taxon>
    </lineage>
</organism>
<name>A0A371HM72_MUCPR</name>
<sequence length="207" mass="23360">MNIITKWCSCANFFSNSNDPAKGTSKAYGPINELLEENPPIYKDTTIEEIMTHHFAKGLDDNFLALWVMQDASGVYHRLLYIHRGKGSIKELGKFVVNKAKKLEGLHADQFSDSLALRRPSIVEEIKARVEKHIKVEENLADQLEAEHEMPPALIKNSQGYLGRVNPQGEENYKQGNDITQFIPLKARRSQILRGISHTLAGYTPSN</sequence>